<evidence type="ECO:0000256" key="1">
    <source>
        <dbReference type="SAM" id="MobiDB-lite"/>
    </source>
</evidence>
<protein>
    <submittedName>
        <fullName evidence="2">Uncharacterized protein</fullName>
    </submittedName>
</protein>
<evidence type="ECO:0000313" key="2">
    <source>
        <dbReference type="EMBL" id="KAF0030235.1"/>
    </source>
</evidence>
<comment type="caution">
    <text evidence="2">The sequence shown here is derived from an EMBL/GenBank/DDBJ whole genome shotgun (WGS) entry which is preliminary data.</text>
</comment>
<accession>A0A6A4SCP5</accession>
<feature type="compositionally biased region" description="Basic and acidic residues" evidence="1">
    <location>
        <begin position="254"/>
        <end position="278"/>
    </location>
</feature>
<reference evidence="2 3" key="1">
    <citation type="submission" date="2019-06" db="EMBL/GenBank/DDBJ databases">
        <title>Draft genomes of female and male turbot (Scophthalmus maximus).</title>
        <authorList>
            <person name="Xu H."/>
            <person name="Xu X.-W."/>
            <person name="Shao C."/>
            <person name="Chen S."/>
        </authorList>
    </citation>
    <scope>NUCLEOTIDE SEQUENCE [LARGE SCALE GENOMIC DNA]</scope>
    <source>
        <strain evidence="2">Ysfricsl-2016a</strain>
        <tissue evidence="2">Blood</tissue>
    </source>
</reference>
<dbReference type="Proteomes" id="UP000438429">
    <property type="component" value="Unassembled WGS sequence"/>
</dbReference>
<dbReference type="EMBL" id="VEVO01000015">
    <property type="protein sequence ID" value="KAF0030235.1"/>
    <property type="molecule type" value="Genomic_DNA"/>
</dbReference>
<feature type="region of interest" description="Disordered" evidence="1">
    <location>
        <begin position="254"/>
        <end position="287"/>
    </location>
</feature>
<name>A0A6A4SCP5_SCOMX</name>
<gene>
    <name evidence="2" type="ORF">F2P81_016966</name>
</gene>
<sequence>MFDTVCAQCSLPQNVKCSNITKCDNSSRGERMRNVTEGRKFTHNIPEVEFVFSCFAEPHMWLRQAVSQEIHPKNRYVVHINKADFNKAVIETFPNLKDHRAKFQVDLKLKFGALSPTAAVMKKHTLASLFSLCIISSSSPLVRPVGLVPVRSVSHQSSSYSSGELLLSAPPRCSKLTLNRNVRNIHAEKDSLSVVRGRLISAPVSRLSCDRWLADKRAVSPLPTLVWISRRYVNTRTLAGVICLAAGPKRLGLSRERRGQQARGGEKDAFTSRSEPRSHGNTVMRSE</sequence>
<proteinExistence type="predicted"/>
<dbReference type="AlphaFoldDB" id="A0A6A4SCP5"/>
<organism evidence="2 3">
    <name type="scientific">Scophthalmus maximus</name>
    <name type="common">Turbot</name>
    <name type="synonym">Psetta maxima</name>
    <dbReference type="NCBI Taxonomy" id="52904"/>
    <lineage>
        <taxon>Eukaryota</taxon>
        <taxon>Metazoa</taxon>
        <taxon>Chordata</taxon>
        <taxon>Craniata</taxon>
        <taxon>Vertebrata</taxon>
        <taxon>Euteleostomi</taxon>
        <taxon>Actinopterygii</taxon>
        <taxon>Neopterygii</taxon>
        <taxon>Teleostei</taxon>
        <taxon>Neoteleostei</taxon>
        <taxon>Acanthomorphata</taxon>
        <taxon>Carangaria</taxon>
        <taxon>Pleuronectiformes</taxon>
        <taxon>Pleuronectoidei</taxon>
        <taxon>Scophthalmidae</taxon>
        <taxon>Scophthalmus</taxon>
    </lineage>
</organism>
<evidence type="ECO:0000313" key="3">
    <source>
        <dbReference type="Proteomes" id="UP000438429"/>
    </source>
</evidence>